<reference evidence="2" key="2">
    <citation type="submission" date="2023-04" db="EMBL/GenBank/DDBJ databases">
        <authorList>
            <person name="Bu L."/>
            <person name="Lu L."/>
            <person name="Laidemitt M.R."/>
            <person name="Zhang S.M."/>
            <person name="Mutuku M."/>
            <person name="Mkoji G."/>
            <person name="Steinauer M."/>
            <person name="Loker E.S."/>
        </authorList>
    </citation>
    <scope>NUCLEOTIDE SEQUENCE</scope>
    <source>
        <strain evidence="2">KasaAsao</strain>
        <tissue evidence="2">Whole Snail</tissue>
    </source>
</reference>
<evidence type="ECO:0000313" key="3">
    <source>
        <dbReference type="Proteomes" id="UP001233172"/>
    </source>
</evidence>
<comment type="caution">
    <text evidence="2">The sequence shown here is derived from an EMBL/GenBank/DDBJ whole genome shotgun (WGS) entry which is preliminary data.</text>
</comment>
<sequence length="126" mass="14324">MCRFGRSQCHKAFQKKCNPRRARQSKRGGIELTLDLSLGLKKITDEPVNYKKKKKKSFGKPGIKAMNKMEENDVRRQSFFTANSLKNKKNKGKELRKAADDRSQRQHPSHQIISSWSEGSGGCIGS</sequence>
<dbReference type="EMBL" id="JASAOG010000010">
    <property type="protein sequence ID" value="KAK0066523.1"/>
    <property type="molecule type" value="Genomic_DNA"/>
</dbReference>
<proteinExistence type="predicted"/>
<evidence type="ECO:0000313" key="2">
    <source>
        <dbReference type="EMBL" id="KAK0066523.1"/>
    </source>
</evidence>
<feature type="compositionally biased region" description="Basic and acidic residues" evidence="1">
    <location>
        <begin position="92"/>
        <end position="104"/>
    </location>
</feature>
<evidence type="ECO:0000256" key="1">
    <source>
        <dbReference type="SAM" id="MobiDB-lite"/>
    </source>
</evidence>
<protein>
    <submittedName>
        <fullName evidence="2">Ribosome biogenesis protein RLP24</fullName>
    </submittedName>
</protein>
<reference evidence="2" key="1">
    <citation type="journal article" date="2023" name="PLoS Negl. Trop. Dis.">
        <title>A genome sequence for Biomphalaria pfeifferi, the major vector snail for the human-infecting parasite Schistosoma mansoni.</title>
        <authorList>
            <person name="Bu L."/>
            <person name="Lu L."/>
            <person name="Laidemitt M.R."/>
            <person name="Zhang S.M."/>
            <person name="Mutuku M."/>
            <person name="Mkoji G."/>
            <person name="Steinauer M."/>
            <person name="Loker E.S."/>
        </authorList>
    </citation>
    <scope>NUCLEOTIDE SEQUENCE</scope>
    <source>
        <strain evidence="2">KasaAsao</strain>
    </source>
</reference>
<organism evidence="2 3">
    <name type="scientific">Biomphalaria pfeifferi</name>
    <name type="common">Bloodfluke planorb</name>
    <name type="synonym">Freshwater snail</name>
    <dbReference type="NCBI Taxonomy" id="112525"/>
    <lineage>
        <taxon>Eukaryota</taxon>
        <taxon>Metazoa</taxon>
        <taxon>Spiralia</taxon>
        <taxon>Lophotrochozoa</taxon>
        <taxon>Mollusca</taxon>
        <taxon>Gastropoda</taxon>
        <taxon>Heterobranchia</taxon>
        <taxon>Euthyneura</taxon>
        <taxon>Panpulmonata</taxon>
        <taxon>Hygrophila</taxon>
        <taxon>Lymnaeoidea</taxon>
        <taxon>Planorbidae</taxon>
        <taxon>Biomphalaria</taxon>
    </lineage>
</organism>
<dbReference type="AlphaFoldDB" id="A0AAD8C5B8"/>
<feature type="region of interest" description="Disordered" evidence="1">
    <location>
        <begin position="79"/>
        <end position="126"/>
    </location>
</feature>
<dbReference type="Proteomes" id="UP001233172">
    <property type="component" value="Unassembled WGS sequence"/>
</dbReference>
<accession>A0AAD8C5B8</accession>
<feature type="compositionally biased region" description="Polar residues" evidence="1">
    <location>
        <begin position="109"/>
        <end position="118"/>
    </location>
</feature>
<keyword evidence="3" id="KW-1185">Reference proteome</keyword>
<gene>
    <name evidence="2" type="ORF">Bpfe_003955</name>
</gene>
<name>A0AAD8C5B8_BIOPF</name>